<evidence type="ECO:0000256" key="4">
    <source>
        <dbReference type="ARBA" id="ARBA00022737"/>
    </source>
</evidence>
<dbReference type="AlphaFoldDB" id="A0A1L8HGR1"/>
<dbReference type="InterPro" id="IPR007110">
    <property type="entry name" value="Ig-like_dom"/>
</dbReference>
<protein>
    <submittedName>
        <fullName evidence="14">Interleukin-18 receptor 1 isoform X1</fullName>
    </submittedName>
</protein>
<reference evidence="14" key="1">
    <citation type="submission" date="2025-08" db="UniProtKB">
        <authorList>
            <consortium name="RefSeq"/>
        </authorList>
    </citation>
    <scope>IDENTIFICATION</scope>
    <source>
        <strain evidence="14">J_2021</strain>
        <tissue evidence="14">Erythrocytes</tissue>
    </source>
</reference>
<keyword evidence="4" id="KW-0677">Repeat</keyword>
<dbReference type="SMART" id="SM00255">
    <property type="entry name" value="TIR"/>
    <property type="match status" value="1"/>
</dbReference>
<keyword evidence="10 14" id="KW-0675">Receptor</keyword>
<dbReference type="PaxDb" id="8355-A0A1L8HGR1"/>
<evidence type="ECO:0000256" key="9">
    <source>
        <dbReference type="ARBA" id="ARBA00023157"/>
    </source>
</evidence>
<organism evidence="13 14">
    <name type="scientific">Xenopus laevis</name>
    <name type="common">African clawed frog</name>
    <dbReference type="NCBI Taxonomy" id="8355"/>
    <lineage>
        <taxon>Eukaryota</taxon>
        <taxon>Metazoa</taxon>
        <taxon>Chordata</taxon>
        <taxon>Craniata</taxon>
        <taxon>Vertebrata</taxon>
        <taxon>Euteleostomi</taxon>
        <taxon>Amphibia</taxon>
        <taxon>Batrachia</taxon>
        <taxon>Anura</taxon>
        <taxon>Pipoidea</taxon>
        <taxon>Pipidae</taxon>
        <taxon>Xenopodinae</taxon>
        <taxon>Xenopus</taxon>
        <taxon>Xenopus</taxon>
    </lineage>
</organism>
<keyword evidence="12" id="KW-0393">Immunoglobulin domain</keyword>
<dbReference type="GO" id="GO:0005886">
    <property type="term" value="C:plasma membrane"/>
    <property type="evidence" value="ECO:0000318"/>
    <property type="project" value="GO_Central"/>
</dbReference>
<dbReference type="KEGG" id="xla:108707728"/>
<dbReference type="InterPro" id="IPR003599">
    <property type="entry name" value="Ig_sub"/>
</dbReference>
<keyword evidence="6" id="KW-1133">Transmembrane helix</keyword>
<dbReference type="PROSITE" id="PS50104">
    <property type="entry name" value="TIR"/>
    <property type="match status" value="1"/>
</dbReference>
<keyword evidence="11" id="KW-0325">Glycoprotein</keyword>
<proteinExistence type="inferred from homology"/>
<dbReference type="InterPro" id="IPR036179">
    <property type="entry name" value="Ig-like_dom_sf"/>
</dbReference>
<evidence type="ECO:0000256" key="5">
    <source>
        <dbReference type="ARBA" id="ARBA00022801"/>
    </source>
</evidence>
<evidence type="ECO:0000256" key="12">
    <source>
        <dbReference type="ARBA" id="ARBA00023319"/>
    </source>
</evidence>
<evidence type="ECO:0000256" key="7">
    <source>
        <dbReference type="ARBA" id="ARBA00023027"/>
    </source>
</evidence>
<evidence type="ECO:0000256" key="8">
    <source>
        <dbReference type="ARBA" id="ARBA00023136"/>
    </source>
</evidence>
<dbReference type="Gene3D" id="2.60.40.10">
    <property type="entry name" value="Immunoglobulins"/>
    <property type="match status" value="3"/>
</dbReference>
<dbReference type="InterPro" id="IPR013783">
    <property type="entry name" value="Ig-like_fold"/>
</dbReference>
<keyword evidence="3" id="KW-0732">Signal</keyword>
<gene>
    <name evidence="14" type="primary">LOC108707728</name>
</gene>
<evidence type="ECO:0000256" key="11">
    <source>
        <dbReference type="ARBA" id="ARBA00023180"/>
    </source>
</evidence>
<dbReference type="InterPro" id="IPR035897">
    <property type="entry name" value="Toll_tir_struct_dom_sf"/>
</dbReference>
<dbReference type="OMA" id="THFREHD"/>
<accession>A0A1L8HGR1</accession>
<dbReference type="GO" id="GO:0016787">
    <property type="term" value="F:hydrolase activity"/>
    <property type="evidence" value="ECO:0007669"/>
    <property type="project" value="UniProtKB-KW"/>
</dbReference>
<dbReference type="CTD" id="108707728"/>
<dbReference type="Bgee" id="108707728">
    <property type="expression patterns" value="Expressed in spleen and 8 other cell types or tissues"/>
</dbReference>
<evidence type="ECO:0000256" key="6">
    <source>
        <dbReference type="ARBA" id="ARBA00022989"/>
    </source>
</evidence>
<dbReference type="PANTHER" id="PTHR11890">
    <property type="entry name" value="INTERLEUKIN-1 RECEPTOR FAMILY MEMBER"/>
    <property type="match status" value="1"/>
</dbReference>
<dbReference type="SUPFAM" id="SSF48726">
    <property type="entry name" value="Immunoglobulin"/>
    <property type="match status" value="2"/>
</dbReference>
<dbReference type="SUPFAM" id="SSF52200">
    <property type="entry name" value="Toll/Interleukin receptor TIR domain"/>
    <property type="match status" value="1"/>
</dbReference>
<comment type="subcellular location">
    <subcellularLocation>
        <location evidence="1">Membrane</location>
        <topology evidence="1">Single-pass type I membrane protein</topology>
    </subcellularLocation>
</comment>
<dbReference type="PANTHER" id="PTHR11890:SF6">
    <property type="entry name" value="INTERLEUKIN-18 RECEPTOR 1"/>
    <property type="match status" value="1"/>
</dbReference>
<dbReference type="PROSITE" id="PS50835">
    <property type="entry name" value="IG_LIKE"/>
    <property type="match status" value="1"/>
</dbReference>
<evidence type="ECO:0000256" key="10">
    <source>
        <dbReference type="ARBA" id="ARBA00023170"/>
    </source>
</evidence>
<comment type="similarity">
    <text evidence="2">Belongs to the interleukin-1 receptor family.</text>
</comment>
<dbReference type="Gene3D" id="3.40.50.10140">
    <property type="entry name" value="Toll/interleukin-1 receptor homology (TIR) domain"/>
    <property type="match status" value="1"/>
</dbReference>
<keyword evidence="7" id="KW-0520">NAD</keyword>
<evidence type="ECO:0000313" key="13">
    <source>
        <dbReference type="Proteomes" id="UP000186698"/>
    </source>
</evidence>
<evidence type="ECO:0000256" key="2">
    <source>
        <dbReference type="ARBA" id="ARBA00009752"/>
    </source>
</evidence>
<keyword evidence="13" id="KW-1185">Reference proteome</keyword>
<evidence type="ECO:0000313" key="14">
    <source>
        <dbReference type="RefSeq" id="XP_018101205.1"/>
    </source>
</evidence>
<dbReference type="OrthoDB" id="9940746at2759"/>
<dbReference type="PRINTS" id="PR01537">
    <property type="entry name" value="INTRLKN1R1F"/>
</dbReference>
<dbReference type="InterPro" id="IPR000157">
    <property type="entry name" value="TIR_dom"/>
</dbReference>
<sequence length="564" mass="64982">MKTTLRGGKIFLFFMFLCEIRTGSQQLTYNALEGEHYILNFLWKKNLDNTGNNTSWYKMTNSKEVVNISSLKNSRIVVKQSSIEFWPVTSNDSGIYSCVRGMETCINATLKVHQRKQDKCYSSLTPRKEIIGKSIDLLADKSKKYTHANYSIVWYKNCKLYESNKKIIHFDSLKRSDAGIYTFVITLTYNGTEFNVSGSTNLILRDPTNPIKPYIKGIGNITVHIELGSNQSLECEAFIGYSGNAEWRKHWVQMHWVQMNKSGDGTYNEDVFVEECNEIRSITCFTRPVNKEDNIVTMTTTLNIINANEKDIKNPYRCVMSNHYETESKFFILKEKEKSHDISKNTFTKSIAVSIGCSFSIVILVIVCLLFKIDIILLFRKLSGKDETIGDKKEYDAYLAFLNHSTTDEDHRHFALVTLPMILENYFGYKLCLSEREFIPGGALVDDMNNFIEKSRRLILVLGKSKIHDDAFYELETGLHKAMVERKIKMILIEYTPLSKLNVILDSLQLLTTNNRVTWKGKKSHPLKSSFWKKIQYLMPVKPIKLKASFSTDESSMHLFGIKQ</sequence>
<dbReference type="RefSeq" id="XP_018101205.1">
    <property type="nucleotide sequence ID" value="XM_018245716.2"/>
</dbReference>
<dbReference type="GO" id="GO:0009986">
    <property type="term" value="C:cell surface"/>
    <property type="evidence" value="ECO:0000318"/>
    <property type="project" value="GO_Central"/>
</dbReference>
<dbReference type="Proteomes" id="UP000186698">
    <property type="component" value="Chromosome 2L"/>
</dbReference>
<keyword evidence="6" id="KW-0812">Transmembrane</keyword>
<evidence type="ECO:0000256" key="1">
    <source>
        <dbReference type="ARBA" id="ARBA00004479"/>
    </source>
</evidence>
<dbReference type="GeneID" id="108707728"/>
<name>A0A1L8HGR1_XENLA</name>
<keyword evidence="8" id="KW-0472">Membrane</keyword>
<dbReference type="InterPro" id="IPR015621">
    <property type="entry name" value="IL-1_rcpt_fam"/>
</dbReference>
<dbReference type="GO" id="GO:0007166">
    <property type="term" value="P:cell surface receptor signaling pathway"/>
    <property type="evidence" value="ECO:0000318"/>
    <property type="project" value="GO_Central"/>
</dbReference>
<evidence type="ECO:0000256" key="3">
    <source>
        <dbReference type="ARBA" id="ARBA00022729"/>
    </source>
</evidence>
<dbReference type="InterPro" id="IPR041416">
    <property type="entry name" value="IL-1RAcP-like_ig"/>
</dbReference>
<dbReference type="SMART" id="SM00409">
    <property type="entry name" value="IG"/>
    <property type="match status" value="3"/>
</dbReference>
<keyword evidence="9" id="KW-1015">Disulfide bond</keyword>
<dbReference type="STRING" id="8355.A0A1L8HGR1"/>
<dbReference type="Pfam" id="PF01582">
    <property type="entry name" value="TIR"/>
    <property type="match status" value="1"/>
</dbReference>
<keyword evidence="5" id="KW-0378">Hydrolase</keyword>
<dbReference type="Pfam" id="PF18452">
    <property type="entry name" value="Ig_6"/>
    <property type="match status" value="1"/>
</dbReference>